<evidence type="ECO:0000259" key="11">
    <source>
        <dbReference type="Pfam" id="PF12019"/>
    </source>
</evidence>
<feature type="domain" description="General secretion pathway GspH" evidence="11">
    <location>
        <begin position="30"/>
        <end position="138"/>
    </location>
</feature>
<keyword evidence="13" id="KW-1185">Reference proteome</keyword>
<evidence type="ECO:0000313" key="13">
    <source>
        <dbReference type="Proteomes" id="UP000002383"/>
    </source>
</evidence>
<evidence type="ECO:0000256" key="4">
    <source>
        <dbReference type="ARBA" id="ARBA00022481"/>
    </source>
</evidence>
<keyword evidence="5" id="KW-0997">Cell inner membrane</keyword>
<dbReference type="GO" id="GO:0015628">
    <property type="term" value="P:protein secretion by the type II secretion system"/>
    <property type="evidence" value="ECO:0007669"/>
    <property type="project" value="InterPro"/>
</dbReference>
<keyword evidence="6" id="KW-0812">Transmembrane</keyword>
<dbReference type="HOGENOM" id="CLU_084761_1_2_6"/>
<keyword evidence="3" id="KW-1003">Cell membrane</keyword>
<dbReference type="AlphaFoldDB" id="B8GQS3"/>
<evidence type="ECO:0000256" key="3">
    <source>
        <dbReference type="ARBA" id="ARBA00022475"/>
    </source>
</evidence>
<evidence type="ECO:0000256" key="10">
    <source>
        <dbReference type="ARBA" id="ARBA00030775"/>
    </source>
</evidence>
<keyword evidence="7" id="KW-1133">Transmembrane helix</keyword>
<evidence type="ECO:0000256" key="7">
    <source>
        <dbReference type="ARBA" id="ARBA00022989"/>
    </source>
</evidence>
<dbReference type="InterPro" id="IPR022346">
    <property type="entry name" value="T2SS_GspH"/>
</dbReference>
<accession>B8GQS3</accession>
<dbReference type="KEGG" id="tgr:Tgr7_3229"/>
<comment type="similarity">
    <text evidence="9">Belongs to the GSP H family.</text>
</comment>
<evidence type="ECO:0000256" key="9">
    <source>
        <dbReference type="ARBA" id="ARBA00025772"/>
    </source>
</evidence>
<dbReference type="Pfam" id="PF12019">
    <property type="entry name" value="GspH"/>
    <property type="match status" value="1"/>
</dbReference>
<dbReference type="InterPro" id="IPR045584">
    <property type="entry name" value="Pilin-like"/>
</dbReference>
<dbReference type="STRING" id="396588.Tgr7_3229"/>
<evidence type="ECO:0000256" key="6">
    <source>
        <dbReference type="ARBA" id="ARBA00022692"/>
    </source>
</evidence>
<proteinExistence type="inferred from homology"/>
<organism evidence="12 13">
    <name type="scientific">Thioalkalivibrio sulfidiphilus (strain HL-EbGR7)</name>
    <dbReference type="NCBI Taxonomy" id="396588"/>
    <lineage>
        <taxon>Bacteria</taxon>
        <taxon>Pseudomonadati</taxon>
        <taxon>Pseudomonadota</taxon>
        <taxon>Gammaproteobacteria</taxon>
        <taxon>Chromatiales</taxon>
        <taxon>Ectothiorhodospiraceae</taxon>
        <taxon>Thioalkalivibrio</taxon>
    </lineage>
</organism>
<gene>
    <name evidence="12" type="ordered locus">Tgr7_3229</name>
</gene>
<dbReference type="SUPFAM" id="SSF54523">
    <property type="entry name" value="Pili subunits"/>
    <property type="match status" value="1"/>
</dbReference>
<dbReference type="GO" id="GO:0005886">
    <property type="term" value="C:plasma membrane"/>
    <property type="evidence" value="ECO:0007669"/>
    <property type="project" value="UniProtKB-SubCell"/>
</dbReference>
<dbReference type="GO" id="GO:0015627">
    <property type="term" value="C:type II protein secretion system complex"/>
    <property type="evidence" value="ECO:0007669"/>
    <property type="project" value="InterPro"/>
</dbReference>
<dbReference type="eggNOG" id="COG4970">
    <property type="taxonomic scope" value="Bacteria"/>
</dbReference>
<evidence type="ECO:0000313" key="12">
    <source>
        <dbReference type="EMBL" id="ACL74297.1"/>
    </source>
</evidence>
<dbReference type="Gene3D" id="3.55.40.10">
    <property type="entry name" value="minor pseudopilin epsh domain"/>
    <property type="match status" value="1"/>
</dbReference>
<evidence type="ECO:0000256" key="5">
    <source>
        <dbReference type="ARBA" id="ARBA00022519"/>
    </source>
</evidence>
<keyword evidence="8" id="KW-0472">Membrane</keyword>
<evidence type="ECO:0000256" key="2">
    <source>
        <dbReference type="ARBA" id="ARBA00021549"/>
    </source>
</evidence>
<sequence>MITLAVVAILATIAVPGFWNLIQNNRVTTQTNELVSALNLARSEAIKRGIEVRVTPVGGDFADGWCVHLGVACAGNDIIREYTEMRRMAVNGSPATLRFDGRGEKIAPGGTLLIRIQPDDCTAGTAGRARFVEIINTGRVSVTRTDC</sequence>
<dbReference type="EMBL" id="CP001339">
    <property type="protein sequence ID" value="ACL74297.1"/>
    <property type="molecule type" value="Genomic_DNA"/>
</dbReference>
<name>B8GQS3_THISH</name>
<reference evidence="12 13" key="1">
    <citation type="journal article" date="2011" name="Stand. Genomic Sci.">
        <title>Complete genome sequence of 'Thioalkalivibrio sulfidophilus' HL-EbGr7.</title>
        <authorList>
            <person name="Muyzer G."/>
            <person name="Sorokin D.Y."/>
            <person name="Mavromatis K."/>
            <person name="Lapidus A."/>
            <person name="Clum A."/>
            <person name="Ivanova N."/>
            <person name="Pati A."/>
            <person name="d'Haeseleer P."/>
            <person name="Woyke T."/>
            <person name="Kyrpides N.C."/>
        </authorList>
    </citation>
    <scope>NUCLEOTIDE SEQUENCE [LARGE SCALE GENOMIC DNA]</scope>
    <source>
        <strain evidence="12 13">HL-EbGR7</strain>
    </source>
</reference>
<keyword evidence="4" id="KW-0488">Methylation</keyword>
<protein>
    <recommendedName>
        <fullName evidence="2">Type II secretion system protein H</fullName>
    </recommendedName>
    <alternativeName>
        <fullName evidence="10">General secretion pathway protein H</fullName>
    </alternativeName>
</protein>
<evidence type="ECO:0000256" key="8">
    <source>
        <dbReference type="ARBA" id="ARBA00023136"/>
    </source>
</evidence>
<evidence type="ECO:0000256" key="1">
    <source>
        <dbReference type="ARBA" id="ARBA00004377"/>
    </source>
</evidence>
<comment type="subcellular location">
    <subcellularLocation>
        <location evidence="1">Cell inner membrane</location>
        <topology evidence="1">Single-pass membrane protein</topology>
    </subcellularLocation>
</comment>
<dbReference type="Proteomes" id="UP000002383">
    <property type="component" value="Chromosome"/>
</dbReference>